<evidence type="ECO:0008006" key="4">
    <source>
        <dbReference type="Google" id="ProtNLM"/>
    </source>
</evidence>
<evidence type="ECO:0000313" key="2">
    <source>
        <dbReference type="EMBL" id="KMP10091.1"/>
    </source>
</evidence>
<protein>
    <recommendedName>
        <fullName evidence="4">MARVEL domain-containing protein</fullName>
    </recommendedName>
</protein>
<sequence length="184" mass="20462">MRLPLSALQFSFLSLPNTSGLVRKQATSTTQKMSPSGIPSLYEILQLGIRATVLVGSLAVLALMIFVRVKFVTIDTWSIAAVCWCICVDTAEVFRLLSTGRRTNVPWLSVTAMITLDLISVIFLTGAILATLFSDLSHSRVERTRAQIGWCLVVFWCQIALAGYHFMLVMLHCFHRCKYGTDLS</sequence>
<dbReference type="AlphaFoldDB" id="A0A0J6YN54"/>
<feature type="transmembrane region" description="Helical" evidence="1">
    <location>
        <begin position="148"/>
        <end position="171"/>
    </location>
</feature>
<feature type="transmembrane region" description="Helical" evidence="1">
    <location>
        <begin position="44"/>
        <end position="67"/>
    </location>
</feature>
<evidence type="ECO:0000313" key="3">
    <source>
        <dbReference type="Proteomes" id="UP000054565"/>
    </source>
</evidence>
<dbReference type="Proteomes" id="UP000054565">
    <property type="component" value="Unassembled WGS sequence"/>
</dbReference>
<name>A0A0J6YN54_COCIT</name>
<accession>A0A0J6YN54</accession>
<feature type="transmembrane region" description="Helical" evidence="1">
    <location>
        <begin position="110"/>
        <end position="136"/>
    </location>
</feature>
<keyword evidence="1" id="KW-0472">Membrane</keyword>
<dbReference type="EMBL" id="DS028100">
    <property type="protein sequence ID" value="KMP10091.1"/>
    <property type="molecule type" value="Genomic_DNA"/>
</dbReference>
<reference evidence="3" key="1">
    <citation type="journal article" date="2010" name="Genome Res.">
        <title>Population genomic sequencing of Coccidioides fungi reveals recent hybridization and transposon control.</title>
        <authorList>
            <person name="Neafsey D.E."/>
            <person name="Barker B.M."/>
            <person name="Sharpton T.J."/>
            <person name="Stajich J.E."/>
            <person name="Park D.J."/>
            <person name="Whiston E."/>
            <person name="Hung C.-Y."/>
            <person name="McMahan C."/>
            <person name="White J."/>
            <person name="Sykes S."/>
            <person name="Heiman D."/>
            <person name="Young S."/>
            <person name="Zeng Q."/>
            <person name="Abouelleil A."/>
            <person name="Aftuck L."/>
            <person name="Bessette D."/>
            <person name="Brown A."/>
            <person name="FitzGerald M."/>
            <person name="Lui A."/>
            <person name="Macdonald J.P."/>
            <person name="Priest M."/>
            <person name="Orbach M.J."/>
            <person name="Galgiani J.N."/>
            <person name="Kirkland T.N."/>
            <person name="Cole G.T."/>
            <person name="Birren B.W."/>
            <person name="Henn M.R."/>
            <person name="Taylor J.W."/>
            <person name="Rounsley S.D."/>
        </authorList>
    </citation>
    <scope>NUCLEOTIDE SEQUENCE [LARGE SCALE GENOMIC DNA]</scope>
    <source>
        <strain evidence="3">RMSCC 2394</strain>
    </source>
</reference>
<keyword evidence="1" id="KW-0812">Transmembrane</keyword>
<dbReference type="OrthoDB" id="10283324at2759"/>
<keyword evidence="1" id="KW-1133">Transmembrane helix</keyword>
<proteinExistence type="predicted"/>
<evidence type="ECO:0000256" key="1">
    <source>
        <dbReference type="SAM" id="Phobius"/>
    </source>
</evidence>
<gene>
    <name evidence="2" type="ORF">CIRG_09324</name>
</gene>
<organism evidence="2 3">
    <name type="scientific">Coccidioides immitis RMSCC 2394</name>
    <dbReference type="NCBI Taxonomy" id="404692"/>
    <lineage>
        <taxon>Eukaryota</taxon>
        <taxon>Fungi</taxon>
        <taxon>Dikarya</taxon>
        <taxon>Ascomycota</taxon>
        <taxon>Pezizomycotina</taxon>
        <taxon>Eurotiomycetes</taxon>
        <taxon>Eurotiomycetidae</taxon>
        <taxon>Onygenales</taxon>
        <taxon>Onygenaceae</taxon>
        <taxon>Coccidioides</taxon>
    </lineage>
</organism>